<protein>
    <recommendedName>
        <fullName evidence="3">F-box domain-containing protein</fullName>
    </recommendedName>
</protein>
<evidence type="ECO:0000313" key="2">
    <source>
        <dbReference type="Proteomes" id="UP000054097"/>
    </source>
</evidence>
<sequence>MTLNEEASLWTYVEIPPIDESSKMEMDHLLFLLEMQVSRTATSPLDVVFFLPHYYCLYDDIINIYRKYDSLSRWHTLVLHLDCIEMPTRLEHATFFTSDAFPNLNLLTVVYQWSYHRNAIDVIRQRTFSRCVGGSRNPPSLTLMTIDVDFKAKATRQMIQDDLGGVPFIHQIYGGRLFLLESLVLPKATFSEFEDPPSIDLPINVIKIVANIQHFHPFPHVKSYKLDSCIFTAVESIKLGSLVHLNITTELRVESGCHLVLPQLISFSCGALELQEDASLTAALLSQLLLHWVVDGIRADWFKLVSQGAALCHAGFGLLPSHTLFLEHEVSFKTLLYFLRRSNRVRKMILMFWDEINAKRILEALRDEAGQGPLCPDVCELTIRFRQTPASTEVWKVIAVRLVEKRQVSGVNLKINVAWEVDGIYMDQIEIPEK</sequence>
<dbReference type="Proteomes" id="UP000054097">
    <property type="component" value="Unassembled WGS sequence"/>
</dbReference>
<evidence type="ECO:0000313" key="1">
    <source>
        <dbReference type="EMBL" id="KIM24373.1"/>
    </source>
</evidence>
<dbReference type="HOGENOM" id="CLU_031490_0_0_1"/>
<evidence type="ECO:0008006" key="3">
    <source>
        <dbReference type="Google" id="ProtNLM"/>
    </source>
</evidence>
<dbReference type="EMBL" id="KN824324">
    <property type="protein sequence ID" value="KIM24373.1"/>
    <property type="molecule type" value="Genomic_DNA"/>
</dbReference>
<organism evidence="1 2">
    <name type="scientific">Serendipita vermifera MAFF 305830</name>
    <dbReference type="NCBI Taxonomy" id="933852"/>
    <lineage>
        <taxon>Eukaryota</taxon>
        <taxon>Fungi</taxon>
        <taxon>Dikarya</taxon>
        <taxon>Basidiomycota</taxon>
        <taxon>Agaricomycotina</taxon>
        <taxon>Agaricomycetes</taxon>
        <taxon>Sebacinales</taxon>
        <taxon>Serendipitaceae</taxon>
        <taxon>Serendipita</taxon>
    </lineage>
</organism>
<keyword evidence="2" id="KW-1185">Reference proteome</keyword>
<reference evidence="1 2" key="1">
    <citation type="submission" date="2014-04" db="EMBL/GenBank/DDBJ databases">
        <authorList>
            <consortium name="DOE Joint Genome Institute"/>
            <person name="Kuo A."/>
            <person name="Zuccaro A."/>
            <person name="Kohler A."/>
            <person name="Nagy L.G."/>
            <person name="Floudas D."/>
            <person name="Copeland A."/>
            <person name="Barry K.W."/>
            <person name="Cichocki N."/>
            <person name="Veneault-Fourrey C."/>
            <person name="LaButti K."/>
            <person name="Lindquist E.A."/>
            <person name="Lipzen A."/>
            <person name="Lundell T."/>
            <person name="Morin E."/>
            <person name="Murat C."/>
            <person name="Sun H."/>
            <person name="Tunlid A."/>
            <person name="Henrissat B."/>
            <person name="Grigoriev I.V."/>
            <person name="Hibbett D.S."/>
            <person name="Martin F."/>
            <person name="Nordberg H.P."/>
            <person name="Cantor M.N."/>
            <person name="Hua S.X."/>
        </authorList>
    </citation>
    <scope>NUCLEOTIDE SEQUENCE [LARGE SCALE GENOMIC DNA]</scope>
    <source>
        <strain evidence="1 2">MAFF 305830</strain>
    </source>
</reference>
<gene>
    <name evidence="1" type="ORF">M408DRAFT_27037</name>
</gene>
<reference evidence="2" key="2">
    <citation type="submission" date="2015-01" db="EMBL/GenBank/DDBJ databases">
        <title>Evolutionary Origins and Diversification of the Mycorrhizal Mutualists.</title>
        <authorList>
            <consortium name="DOE Joint Genome Institute"/>
            <consortium name="Mycorrhizal Genomics Consortium"/>
            <person name="Kohler A."/>
            <person name="Kuo A."/>
            <person name="Nagy L.G."/>
            <person name="Floudas D."/>
            <person name="Copeland A."/>
            <person name="Barry K.W."/>
            <person name="Cichocki N."/>
            <person name="Veneault-Fourrey C."/>
            <person name="LaButti K."/>
            <person name="Lindquist E.A."/>
            <person name="Lipzen A."/>
            <person name="Lundell T."/>
            <person name="Morin E."/>
            <person name="Murat C."/>
            <person name="Riley R."/>
            <person name="Ohm R."/>
            <person name="Sun H."/>
            <person name="Tunlid A."/>
            <person name="Henrissat B."/>
            <person name="Grigoriev I.V."/>
            <person name="Hibbett D.S."/>
            <person name="Martin F."/>
        </authorList>
    </citation>
    <scope>NUCLEOTIDE SEQUENCE [LARGE SCALE GENOMIC DNA]</scope>
    <source>
        <strain evidence="2">MAFF 305830</strain>
    </source>
</reference>
<accession>A0A0C2WD34</accession>
<proteinExistence type="predicted"/>
<name>A0A0C2WD34_SERVB</name>
<dbReference type="AlphaFoldDB" id="A0A0C2WD34"/>